<accession>A0A378PHM0</accession>
<feature type="region of interest" description="Disordered" evidence="1">
    <location>
        <begin position="134"/>
        <end position="179"/>
    </location>
</feature>
<reference evidence="2 3" key="1">
    <citation type="submission" date="2018-06" db="EMBL/GenBank/DDBJ databases">
        <authorList>
            <consortium name="Pathogen Informatics"/>
            <person name="Doyle S."/>
        </authorList>
    </citation>
    <scope>NUCLEOTIDE SEQUENCE [LARGE SCALE GENOMIC DNA]</scope>
    <source>
        <strain evidence="2 3">NCTC11227</strain>
    </source>
</reference>
<evidence type="ECO:0000256" key="1">
    <source>
        <dbReference type="SAM" id="MobiDB-lite"/>
    </source>
</evidence>
<sequence length="179" mass="19264">MALLNLSFTQDEVKEAQSDNFAPIPAGNYTAEVNRSEIKQTKDGRGSYLSLSLKVLEGDFAGRLIFQNITLTNANATAQTIGREQMAQLAGACGILSLQDSEQLHGKPIGIRVAIETDKSGQYEPRNSVKKFFPLNSPLQSAPQFGTPAQVAPQGYAQPQAPQPAPQPQAQGNPWARQG</sequence>
<evidence type="ECO:0000313" key="2">
    <source>
        <dbReference type="EMBL" id="STY86281.1"/>
    </source>
</evidence>
<dbReference type="RefSeq" id="WP_063513428.1">
    <property type="nucleotide sequence ID" value="NZ_CP011158.1"/>
</dbReference>
<evidence type="ECO:0000313" key="3">
    <source>
        <dbReference type="Proteomes" id="UP000255102"/>
    </source>
</evidence>
<organism evidence="2 3">
    <name type="scientific">Moraxella ovis</name>
    <dbReference type="NCBI Taxonomy" id="29433"/>
    <lineage>
        <taxon>Bacteria</taxon>
        <taxon>Pseudomonadati</taxon>
        <taxon>Pseudomonadota</taxon>
        <taxon>Gammaproteobacteria</taxon>
        <taxon>Moraxellales</taxon>
        <taxon>Moraxellaceae</taxon>
        <taxon>Moraxella</taxon>
    </lineage>
</organism>
<feature type="compositionally biased region" description="Low complexity" evidence="1">
    <location>
        <begin position="148"/>
        <end position="160"/>
    </location>
</feature>
<gene>
    <name evidence="2" type="ORF">NCTC11227_00260</name>
</gene>
<dbReference type="Pfam" id="PF05037">
    <property type="entry name" value="DUF669"/>
    <property type="match status" value="1"/>
</dbReference>
<dbReference type="AlphaFoldDB" id="A0A378PHM0"/>
<dbReference type="EMBL" id="UGPW01000001">
    <property type="protein sequence ID" value="STY86281.1"/>
    <property type="molecule type" value="Genomic_DNA"/>
</dbReference>
<dbReference type="InterPro" id="IPR007731">
    <property type="entry name" value="DUF669"/>
</dbReference>
<feature type="compositionally biased region" description="Low complexity" evidence="1">
    <location>
        <begin position="168"/>
        <end position="179"/>
    </location>
</feature>
<protein>
    <submittedName>
        <fullName evidence="2">Protein of uncharacterized function (DUF669)</fullName>
    </submittedName>
</protein>
<dbReference type="Proteomes" id="UP000255102">
    <property type="component" value="Unassembled WGS sequence"/>
</dbReference>
<name>A0A378PHM0_9GAMM</name>
<proteinExistence type="predicted"/>